<dbReference type="RefSeq" id="WP_142506270.1">
    <property type="nucleotide sequence ID" value="NZ_FXTI01000009.1"/>
</dbReference>
<dbReference type="Proteomes" id="UP000315636">
    <property type="component" value="Unassembled WGS sequence"/>
</dbReference>
<evidence type="ECO:0000256" key="3">
    <source>
        <dbReference type="ARBA" id="ARBA00022475"/>
    </source>
</evidence>
<evidence type="ECO:0000256" key="4">
    <source>
        <dbReference type="ARBA" id="ARBA00022692"/>
    </source>
</evidence>
<dbReference type="OrthoDB" id="9804353at2"/>
<feature type="transmembrane region" description="Helical" evidence="7">
    <location>
        <begin position="64"/>
        <end position="85"/>
    </location>
</feature>
<dbReference type="GO" id="GO:0055085">
    <property type="term" value="P:transmembrane transport"/>
    <property type="evidence" value="ECO:0007669"/>
    <property type="project" value="InterPro"/>
</dbReference>
<feature type="transmembrane region" description="Helical" evidence="7">
    <location>
        <begin position="123"/>
        <end position="142"/>
    </location>
</feature>
<protein>
    <submittedName>
        <fullName evidence="9">ABC-type nitrate/sulfonate/bicarbonate transport system, permease component</fullName>
    </submittedName>
</protein>
<dbReference type="PANTHER" id="PTHR30151:SF20">
    <property type="entry name" value="ABC TRANSPORTER PERMEASE PROTEIN HI_0355-RELATED"/>
    <property type="match status" value="1"/>
</dbReference>
<keyword evidence="10" id="KW-1185">Reference proteome</keyword>
<feature type="transmembrane region" description="Helical" evidence="7">
    <location>
        <begin position="12"/>
        <end position="30"/>
    </location>
</feature>
<proteinExistence type="inferred from homology"/>
<comment type="similarity">
    <text evidence="7">Belongs to the binding-protein-dependent transport system permease family.</text>
</comment>
<keyword evidence="4 7" id="KW-0812">Transmembrane</keyword>
<dbReference type="EMBL" id="FXTI01000009">
    <property type="protein sequence ID" value="SMO84547.1"/>
    <property type="molecule type" value="Genomic_DNA"/>
</dbReference>
<evidence type="ECO:0000256" key="2">
    <source>
        <dbReference type="ARBA" id="ARBA00022448"/>
    </source>
</evidence>
<keyword evidence="6 7" id="KW-0472">Membrane</keyword>
<evidence type="ECO:0000256" key="6">
    <source>
        <dbReference type="ARBA" id="ARBA00023136"/>
    </source>
</evidence>
<keyword evidence="3" id="KW-1003">Cell membrane</keyword>
<dbReference type="PROSITE" id="PS50928">
    <property type="entry name" value="ABC_TM1"/>
    <property type="match status" value="1"/>
</dbReference>
<sequence>MGERLRRILPPVLTVILFLIVWEAGVRLSGIEDWLLPAPSGIAISFAESWELVQRHTWPTLQEATLGFVLGIGVALLLAVLIDLFPWLRRGVYPLLIGSQTVPIIAIAPLLILWFGYGLFPKVLIVALVTFFPVVVNTVDGLSSADSDQVRLLKSMGANDWQIFRLVRFPQALPSFFSGMKIAATYGILGAVIAEWLGASEGLGVFLIRSQNSFAADQVFVAIVVITFWSLVLFSLVQLIARFATPWVYIEKKENRKGEKET</sequence>
<keyword evidence="2 7" id="KW-0813">Transport</keyword>
<evidence type="ECO:0000259" key="8">
    <source>
        <dbReference type="PROSITE" id="PS50928"/>
    </source>
</evidence>
<dbReference type="SUPFAM" id="SSF161098">
    <property type="entry name" value="MetI-like"/>
    <property type="match status" value="1"/>
</dbReference>
<reference evidence="9 10" key="1">
    <citation type="submission" date="2017-05" db="EMBL/GenBank/DDBJ databases">
        <authorList>
            <person name="Varghese N."/>
            <person name="Submissions S."/>
        </authorList>
    </citation>
    <scope>NUCLEOTIDE SEQUENCE [LARGE SCALE GENOMIC DNA]</scope>
    <source>
        <strain evidence="9 10">DSM 45474</strain>
    </source>
</reference>
<feature type="transmembrane region" description="Helical" evidence="7">
    <location>
        <begin position="219"/>
        <end position="250"/>
    </location>
</feature>
<feature type="domain" description="ABC transmembrane type-1" evidence="8">
    <location>
        <begin position="57"/>
        <end position="237"/>
    </location>
</feature>
<evidence type="ECO:0000256" key="5">
    <source>
        <dbReference type="ARBA" id="ARBA00022989"/>
    </source>
</evidence>
<keyword evidence="5 7" id="KW-1133">Transmembrane helix</keyword>
<dbReference type="PANTHER" id="PTHR30151">
    <property type="entry name" value="ALKANE SULFONATE ABC TRANSPORTER-RELATED, MEMBRANE SUBUNIT"/>
    <property type="match status" value="1"/>
</dbReference>
<dbReference type="CDD" id="cd06261">
    <property type="entry name" value="TM_PBP2"/>
    <property type="match status" value="1"/>
</dbReference>
<feature type="transmembrane region" description="Helical" evidence="7">
    <location>
        <begin position="92"/>
        <end position="117"/>
    </location>
</feature>
<evidence type="ECO:0000256" key="1">
    <source>
        <dbReference type="ARBA" id="ARBA00004651"/>
    </source>
</evidence>
<accession>A0A521EKW3</accession>
<dbReference type="InterPro" id="IPR000515">
    <property type="entry name" value="MetI-like"/>
</dbReference>
<evidence type="ECO:0000313" key="9">
    <source>
        <dbReference type="EMBL" id="SMO84547.1"/>
    </source>
</evidence>
<gene>
    <name evidence="9" type="ORF">SAMN06264849_109140</name>
</gene>
<dbReference type="AlphaFoldDB" id="A0A521EKW3"/>
<dbReference type="Gene3D" id="1.10.3720.10">
    <property type="entry name" value="MetI-like"/>
    <property type="match status" value="1"/>
</dbReference>
<name>A0A521EKW3_9BACL</name>
<dbReference type="GO" id="GO:0005886">
    <property type="term" value="C:plasma membrane"/>
    <property type="evidence" value="ECO:0007669"/>
    <property type="project" value="UniProtKB-SubCell"/>
</dbReference>
<dbReference type="InterPro" id="IPR035906">
    <property type="entry name" value="MetI-like_sf"/>
</dbReference>
<dbReference type="Pfam" id="PF00528">
    <property type="entry name" value="BPD_transp_1"/>
    <property type="match status" value="1"/>
</dbReference>
<feature type="transmembrane region" description="Helical" evidence="7">
    <location>
        <begin position="182"/>
        <end position="199"/>
    </location>
</feature>
<organism evidence="9 10">
    <name type="scientific">Melghirimyces algeriensis</name>
    <dbReference type="NCBI Taxonomy" id="910412"/>
    <lineage>
        <taxon>Bacteria</taxon>
        <taxon>Bacillati</taxon>
        <taxon>Bacillota</taxon>
        <taxon>Bacilli</taxon>
        <taxon>Bacillales</taxon>
        <taxon>Thermoactinomycetaceae</taxon>
        <taxon>Melghirimyces</taxon>
    </lineage>
</organism>
<evidence type="ECO:0000256" key="7">
    <source>
        <dbReference type="RuleBase" id="RU363032"/>
    </source>
</evidence>
<evidence type="ECO:0000313" key="10">
    <source>
        <dbReference type="Proteomes" id="UP000315636"/>
    </source>
</evidence>
<comment type="subcellular location">
    <subcellularLocation>
        <location evidence="1 7">Cell membrane</location>
        <topology evidence="1 7">Multi-pass membrane protein</topology>
    </subcellularLocation>
</comment>